<dbReference type="Gene3D" id="3.40.50.850">
    <property type="entry name" value="Isochorismatase-like"/>
    <property type="match status" value="1"/>
</dbReference>
<dbReference type="SUPFAM" id="SSF52499">
    <property type="entry name" value="Isochorismatase-like hydrolases"/>
    <property type="match status" value="1"/>
</dbReference>
<dbReference type="PANTHER" id="PTHR43540">
    <property type="entry name" value="PEROXYUREIDOACRYLATE/UREIDOACRYLATE AMIDOHYDROLASE-RELATED"/>
    <property type="match status" value="1"/>
</dbReference>
<protein>
    <submittedName>
        <fullName evidence="3">Nicotinamidase-related amidase</fullName>
    </submittedName>
</protein>
<dbReference type="EMBL" id="FNRA01000001">
    <property type="protein sequence ID" value="SDZ89877.1"/>
    <property type="molecule type" value="Genomic_DNA"/>
</dbReference>
<dbReference type="PANTHER" id="PTHR43540:SF7">
    <property type="entry name" value="ISOCHORISMATASE FAMILY PROTEIN YECD"/>
    <property type="match status" value="1"/>
</dbReference>
<feature type="domain" description="Isochorismatase-like" evidence="2">
    <location>
        <begin position="9"/>
        <end position="189"/>
    </location>
</feature>
<dbReference type="Pfam" id="PF00857">
    <property type="entry name" value="Isochorismatase"/>
    <property type="match status" value="1"/>
</dbReference>
<dbReference type="InterPro" id="IPR050272">
    <property type="entry name" value="Isochorismatase-like_hydrls"/>
</dbReference>
<accession>A0A1H3WRU0</accession>
<evidence type="ECO:0000313" key="3">
    <source>
        <dbReference type="EMBL" id="SDZ89877.1"/>
    </source>
</evidence>
<gene>
    <name evidence="3" type="ORF">SAMN05443550_101370</name>
</gene>
<dbReference type="RefSeq" id="WP_217631494.1">
    <property type="nucleotide sequence ID" value="NZ_FNRA01000001.1"/>
</dbReference>
<dbReference type="AlphaFoldDB" id="A0A1H3WRU0"/>
<keyword evidence="4" id="KW-1185">Reference proteome</keyword>
<dbReference type="Proteomes" id="UP000198850">
    <property type="component" value="Unassembled WGS sequence"/>
</dbReference>
<sequence length="200" mass="21830">MITQIDPTTALVLIDLQKGIVSLPVAHPVAEVIGKAAQLTDAFHARNMPVVVVHVNPLGAKWTLTRVESSTTPKDEESIKQAREAMEKGGFFTIVPEIKTTTEDIFITKDSWNAFYNTGLHEKLQRLNITSIVLAGVATSIGVEGTAREASQLGYNITFAKDAMTDMHLSAHENSMQFIFPRIGEVDNTAAIIKKLTEAV</sequence>
<organism evidence="3 4">
    <name type="scientific">Pedobacter hartonius</name>
    <dbReference type="NCBI Taxonomy" id="425514"/>
    <lineage>
        <taxon>Bacteria</taxon>
        <taxon>Pseudomonadati</taxon>
        <taxon>Bacteroidota</taxon>
        <taxon>Sphingobacteriia</taxon>
        <taxon>Sphingobacteriales</taxon>
        <taxon>Sphingobacteriaceae</taxon>
        <taxon>Pedobacter</taxon>
    </lineage>
</organism>
<dbReference type="GO" id="GO:0016787">
    <property type="term" value="F:hydrolase activity"/>
    <property type="evidence" value="ECO:0007669"/>
    <property type="project" value="UniProtKB-KW"/>
</dbReference>
<dbReference type="InterPro" id="IPR000868">
    <property type="entry name" value="Isochorismatase-like_dom"/>
</dbReference>
<dbReference type="CDD" id="cd00431">
    <property type="entry name" value="cysteine_hydrolases"/>
    <property type="match status" value="1"/>
</dbReference>
<evidence type="ECO:0000313" key="4">
    <source>
        <dbReference type="Proteomes" id="UP000198850"/>
    </source>
</evidence>
<dbReference type="STRING" id="425514.SAMN05443550_101370"/>
<evidence type="ECO:0000256" key="1">
    <source>
        <dbReference type="ARBA" id="ARBA00022801"/>
    </source>
</evidence>
<keyword evidence="1" id="KW-0378">Hydrolase</keyword>
<proteinExistence type="predicted"/>
<name>A0A1H3WRU0_9SPHI</name>
<reference evidence="3 4" key="1">
    <citation type="submission" date="2016-10" db="EMBL/GenBank/DDBJ databases">
        <authorList>
            <person name="de Groot N.N."/>
        </authorList>
    </citation>
    <scope>NUCLEOTIDE SEQUENCE [LARGE SCALE GENOMIC DNA]</scope>
    <source>
        <strain evidence="3 4">DSM 19033</strain>
    </source>
</reference>
<dbReference type="InterPro" id="IPR036380">
    <property type="entry name" value="Isochorismatase-like_sf"/>
</dbReference>
<evidence type="ECO:0000259" key="2">
    <source>
        <dbReference type="Pfam" id="PF00857"/>
    </source>
</evidence>